<dbReference type="AlphaFoldDB" id="A0A2G8KEF1"/>
<keyword evidence="3 6" id="KW-0812">Transmembrane</keyword>
<reference evidence="7 8" key="1">
    <citation type="journal article" date="2017" name="PLoS Biol.">
        <title>The sea cucumber genome provides insights into morphological evolution and visceral regeneration.</title>
        <authorList>
            <person name="Zhang X."/>
            <person name="Sun L."/>
            <person name="Yuan J."/>
            <person name="Sun Y."/>
            <person name="Gao Y."/>
            <person name="Zhang L."/>
            <person name="Li S."/>
            <person name="Dai H."/>
            <person name="Hamel J.F."/>
            <person name="Liu C."/>
            <person name="Yu Y."/>
            <person name="Liu S."/>
            <person name="Lin W."/>
            <person name="Guo K."/>
            <person name="Jin S."/>
            <person name="Xu P."/>
            <person name="Storey K.B."/>
            <person name="Huan P."/>
            <person name="Zhang T."/>
            <person name="Zhou Y."/>
            <person name="Zhang J."/>
            <person name="Lin C."/>
            <person name="Li X."/>
            <person name="Xing L."/>
            <person name="Huo D."/>
            <person name="Sun M."/>
            <person name="Wang L."/>
            <person name="Mercier A."/>
            <person name="Li F."/>
            <person name="Yang H."/>
            <person name="Xiang J."/>
        </authorList>
    </citation>
    <scope>NUCLEOTIDE SEQUENCE [LARGE SCALE GENOMIC DNA]</scope>
    <source>
        <strain evidence="7">Shaxun</strain>
        <tissue evidence="7">Muscle</tissue>
    </source>
</reference>
<dbReference type="OrthoDB" id="442680at2759"/>
<dbReference type="STRING" id="307972.A0A2G8KEF1"/>
<protein>
    <recommendedName>
        <fullName evidence="6">GDT1 family protein</fullName>
    </recommendedName>
</protein>
<keyword evidence="6" id="KW-0732">Signal</keyword>
<dbReference type="GO" id="GO:0032472">
    <property type="term" value="P:Golgi calcium ion transport"/>
    <property type="evidence" value="ECO:0007669"/>
    <property type="project" value="TreeGrafter"/>
</dbReference>
<dbReference type="GO" id="GO:0005384">
    <property type="term" value="F:manganese ion transmembrane transporter activity"/>
    <property type="evidence" value="ECO:0007669"/>
    <property type="project" value="TreeGrafter"/>
</dbReference>
<evidence type="ECO:0000256" key="3">
    <source>
        <dbReference type="ARBA" id="ARBA00022692"/>
    </source>
</evidence>
<dbReference type="Pfam" id="PF01169">
    <property type="entry name" value="GDT1"/>
    <property type="match status" value="2"/>
</dbReference>
<organism evidence="7 8">
    <name type="scientific">Stichopus japonicus</name>
    <name type="common">Sea cucumber</name>
    <dbReference type="NCBI Taxonomy" id="307972"/>
    <lineage>
        <taxon>Eukaryota</taxon>
        <taxon>Metazoa</taxon>
        <taxon>Echinodermata</taxon>
        <taxon>Eleutherozoa</taxon>
        <taxon>Echinozoa</taxon>
        <taxon>Holothuroidea</taxon>
        <taxon>Aspidochirotacea</taxon>
        <taxon>Aspidochirotida</taxon>
        <taxon>Stichopodidae</taxon>
        <taxon>Apostichopus</taxon>
    </lineage>
</organism>
<dbReference type="GO" id="GO:0015085">
    <property type="term" value="F:calcium ion transmembrane transporter activity"/>
    <property type="evidence" value="ECO:0007669"/>
    <property type="project" value="TreeGrafter"/>
</dbReference>
<feature type="transmembrane region" description="Helical" evidence="6">
    <location>
        <begin position="75"/>
        <end position="92"/>
    </location>
</feature>
<feature type="transmembrane region" description="Helical" evidence="6">
    <location>
        <begin position="254"/>
        <end position="275"/>
    </location>
</feature>
<keyword evidence="4 6" id="KW-1133">Transmembrane helix</keyword>
<gene>
    <name evidence="7" type="ORF">BSL78_16794</name>
</gene>
<dbReference type="PROSITE" id="PS01214">
    <property type="entry name" value="UPF0016"/>
    <property type="match status" value="1"/>
</dbReference>
<dbReference type="GO" id="GO:0032468">
    <property type="term" value="P:Golgi calcium ion homeostasis"/>
    <property type="evidence" value="ECO:0007669"/>
    <property type="project" value="TreeGrafter"/>
</dbReference>
<sequence>MLMLGSICLLLLVACAVGERQNYPNEEDGVIKDEGQMVVNDDNLVKQEREEGDTAEELEVGEDAAKDEVVTEGRVNLGFVHAFVASFSVIIVSELGDKTFFIAAIMAMRHMRLTVFGGAIAALALMTVLSALLGFATTVIPKVYTYYASTALFIIFGLRMLKEGWSMSPDEGQEELEEVQADLKRRDEEMEKEAKLTLTHDPESGIIRGGRVRNRFFGLLSPIFLQAFTLTFLAEWGDRSQIATIVLAAREDVSGVTIGGIIGHSICTAIAVIGGRMVAQRISARTVTLMGGVVFLLFGISAFFFNADS</sequence>
<feature type="transmembrane region" description="Helical" evidence="6">
    <location>
        <begin position="287"/>
        <end position="305"/>
    </location>
</feature>
<dbReference type="PANTHER" id="PTHR12608:SF1">
    <property type="entry name" value="TRANSMEMBRANE PROTEIN 165"/>
    <property type="match status" value="1"/>
</dbReference>
<comment type="subcellular location">
    <subcellularLocation>
        <location evidence="1 6">Membrane</location>
        <topology evidence="1 6">Multi-pass membrane protein</topology>
    </subcellularLocation>
</comment>
<proteinExistence type="inferred from homology"/>
<evidence type="ECO:0000313" key="7">
    <source>
        <dbReference type="EMBL" id="PIK46345.1"/>
    </source>
</evidence>
<dbReference type="PANTHER" id="PTHR12608">
    <property type="entry name" value="TRANSMEMBRANE PROTEIN HTP-1 RELATED"/>
    <property type="match status" value="1"/>
</dbReference>
<evidence type="ECO:0000256" key="2">
    <source>
        <dbReference type="ARBA" id="ARBA00009190"/>
    </source>
</evidence>
<evidence type="ECO:0000313" key="8">
    <source>
        <dbReference type="Proteomes" id="UP000230750"/>
    </source>
</evidence>
<comment type="caution">
    <text evidence="7">The sequence shown here is derived from an EMBL/GenBank/DDBJ whole genome shotgun (WGS) entry which is preliminary data.</text>
</comment>
<feature type="chain" id="PRO_5013903269" description="GDT1 family protein" evidence="6">
    <location>
        <begin position="19"/>
        <end position="309"/>
    </location>
</feature>
<dbReference type="InterPro" id="IPR001727">
    <property type="entry name" value="GDT1-like"/>
</dbReference>
<feature type="transmembrane region" description="Helical" evidence="6">
    <location>
        <begin position="216"/>
        <end position="234"/>
    </location>
</feature>
<feature type="signal peptide" evidence="6">
    <location>
        <begin position="1"/>
        <end position="18"/>
    </location>
</feature>
<keyword evidence="8" id="KW-1185">Reference proteome</keyword>
<evidence type="ECO:0000256" key="5">
    <source>
        <dbReference type="ARBA" id="ARBA00023136"/>
    </source>
</evidence>
<dbReference type="InterPro" id="IPR049555">
    <property type="entry name" value="GDT1-like_CS"/>
</dbReference>
<dbReference type="EMBL" id="MRZV01000651">
    <property type="protein sequence ID" value="PIK46345.1"/>
    <property type="molecule type" value="Genomic_DNA"/>
</dbReference>
<comment type="similarity">
    <text evidence="2 6">Belongs to the GDT1 family.</text>
</comment>
<evidence type="ECO:0000256" key="4">
    <source>
        <dbReference type="ARBA" id="ARBA00022989"/>
    </source>
</evidence>
<accession>A0A2G8KEF1</accession>
<feature type="transmembrane region" description="Helical" evidence="6">
    <location>
        <begin position="143"/>
        <end position="161"/>
    </location>
</feature>
<keyword evidence="5 6" id="KW-0472">Membrane</keyword>
<feature type="transmembrane region" description="Helical" evidence="6">
    <location>
        <begin position="113"/>
        <end position="137"/>
    </location>
</feature>
<evidence type="ECO:0000256" key="6">
    <source>
        <dbReference type="RuleBase" id="RU365102"/>
    </source>
</evidence>
<evidence type="ECO:0000256" key="1">
    <source>
        <dbReference type="ARBA" id="ARBA00004141"/>
    </source>
</evidence>
<dbReference type="GO" id="GO:0016020">
    <property type="term" value="C:membrane"/>
    <property type="evidence" value="ECO:0007669"/>
    <property type="project" value="UniProtKB-SubCell"/>
</dbReference>
<dbReference type="GO" id="GO:0005794">
    <property type="term" value="C:Golgi apparatus"/>
    <property type="evidence" value="ECO:0007669"/>
    <property type="project" value="TreeGrafter"/>
</dbReference>
<dbReference type="Proteomes" id="UP000230750">
    <property type="component" value="Unassembled WGS sequence"/>
</dbReference>
<name>A0A2G8KEF1_STIJA</name>